<dbReference type="AlphaFoldDB" id="A0A317YBR6"/>
<proteinExistence type="predicted"/>
<protein>
    <submittedName>
        <fullName evidence="1">Uncharacterized protein</fullName>
    </submittedName>
</protein>
<sequence length="86" mass="9594">MADQSGANQTPALESVLKSCYRQETSITKMDEIVDKAISIMQVTSKHLMYIRKEKLHSGKALSAIEVKELHEAIEAIAEGCKDSWE</sequence>
<dbReference type="Proteomes" id="UP000251960">
    <property type="component" value="Chromosome 1"/>
</dbReference>
<evidence type="ECO:0000313" key="1">
    <source>
        <dbReference type="EMBL" id="PWZ56079.1"/>
    </source>
</evidence>
<gene>
    <name evidence="1" type="ORF">Zm00014a_011401</name>
</gene>
<comment type="caution">
    <text evidence="1">The sequence shown here is derived from an EMBL/GenBank/DDBJ whole genome shotgun (WGS) entry which is preliminary data.</text>
</comment>
<accession>A0A317YBR6</accession>
<dbReference type="EMBL" id="NCVQ01000001">
    <property type="protein sequence ID" value="PWZ56079.1"/>
    <property type="molecule type" value="Genomic_DNA"/>
</dbReference>
<organism evidence="1">
    <name type="scientific">Zea mays</name>
    <name type="common">Maize</name>
    <dbReference type="NCBI Taxonomy" id="4577"/>
    <lineage>
        <taxon>Eukaryota</taxon>
        <taxon>Viridiplantae</taxon>
        <taxon>Streptophyta</taxon>
        <taxon>Embryophyta</taxon>
        <taxon>Tracheophyta</taxon>
        <taxon>Spermatophyta</taxon>
        <taxon>Magnoliopsida</taxon>
        <taxon>Liliopsida</taxon>
        <taxon>Poales</taxon>
        <taxon>Poaceae</taxon>
        <taxon>PACMAD clade</taxon>
        <taxon>Panicoideae</taxon>
        <taxon>Andropogonodae</taxon>
        <taxon>Andropogoneae</taxon>
        <taxon>Tripsacinae</taxon>
        <taxon>Zea</taxon>
    </lineage>
</organism>
<name>A0A317YBR6_MAIZE</name>
<reference evidence="1" key="1">
    <citation type="journal article" date="2018" name="Nat. Genet.">
        <title>Extensive intraspecific gene order and gene structural variations between Mo17 and other maize genomes.</title>
        <authorList>
            <person name="Sun S."/>
            <person name="Zhou Y."/>
            <person name="Chen J."/>
            <person name="Shi J."/>
            <person name="Zhao H."/>
            <person name="Zhao H."/>
            <person name="Song W."/>
            <person name="Zhang M."/>
            <person name="Cui Y."/>
            <person name="Dong X."/>
            <person name="Liu H."/>
            <person name="Ma X."/>
            <person name="Jiao Y."/>
            <person name="Wang B."/>
            <person name="Wei X."/>
            <person name="Stein J.C."/>
            <person name="Glaubitz J.C."/>
            <person name="Lu F."/>
            <person name="Yu G."/>
            <person name="Liang C."/>
            <person name="Fengler K."/>
            <person name="Li B."/>
            <person name="Rafalski A."/>
            <person name="Schnable P.S."/>
            <person name="Ware D.H."/>
            <person name="Buckler E.S."/>
            <person name="Lai J."/>
        </authorList>
    </citation>
    <scope>NUCLEOTIDE SEQUENCE [LARGE SCALE GENOMIC DNA]</scope>
    <source>
        <tissue evidence="1">Seedling</tissue>
    </source>
</reference>